<dbReference type="SUPFAM" id="SSF56219">
    <property type="entry name" value="DNase I-like"/>
    <property type="match status" value="1"/>
</dbReference>
<organism evidence="1">
    <name type="scientific">Lygus hesperus</name>
    <name type="common">Western plant bug</name>
    <dbReference type="NCBI Taxonomy" id="30085"/>
    <lineage>
        <taxon>Eukaryota</taxon>
        <taxon>Metazoa</taxon>
        <taxon>Ecdysozoa</taxon>
        <taxon>Arthropoda</taxon>
        <taxon>Hexapoda</taxon>
        <taxon>Insecta</taxon>
        <taxon>Pterygota</taxon>
        <taxon>Neoptera</taxon>
        <taxon>Paraneoptera</taxon>
        <taxon>Hemiptera</taxon>
        <taxon>Heteroptera</taxon>
        <taxon>Panheteroptera</taxon>
        <taxon>Cimicomorpha</taxon>
        <taxon>Miridae</taxon>
        <taxon>Mirini</taxon>
        <taxon>Lygus</taxon>
    </lineage>
</organism>
<proteinExistence type="predicted"/>
<feature type="non-terminal residue" evidence="1">
    <location>
        <position position="320"/>
    </location>
</feature>
<protein>
    <submittedName>
        <fullName evidence="1">Acetyl-coenzyme A carboxylase carboxyl transferase subunit beta</fullName>
    </submittedName>
</protein>
<feature type="non-terminal residue" evidence="1">
    <location>
        <position position="1"/>
    </location>
</feature>
<dbReference type="EMBL" id="GBHO01045295">
    <property type="protein sequence ID" value="JAF98308.1"/>
    <property type="molecule type" value="Transcribed_RNA"/>
</dbReference>
<reference evidence="1" key="2">
    <citation type="submission" date="2014-07" db="EMBL/GenBank/DDBJ databases">
        <authorList>
            <person name="Hull J."/>
        </authorList>
    </citation>
    <scope>NUCLEOTIDE SEQUENCE</scope>
</reference>
<gene>
    <name evidence="1" type="primary">accD_16</name>
    <name evidence="1" type="ORF">CM83_10518</name>
</gene>
<dbReference type="Gene3D" id="3.60.10.10">
    <property type="entry name" value="Endonuclease/exonuclease/phosphatase"/>
    <property type="match status" value="1"/>
</dbReference>
<dbReference type="GO" id="GO:0016740">
    <property type="term" value="F:transferase activity"/>
    <property type="evidence" value="ECO:0007669"/>
    <property type="project" value="UniProtKB-KW"/>
</dbReference>
<dbReference type="AlphaFoldDB" id="A0A0A9VRA4"/>
<dbReference type="InterPro" id="IPR036691">
    <property type="entry name" value="Endo/exonu/phosph_ase_sf"/>
</dbReference>
<sequence>RIGSHQQLPEGPYNDLECISLSRRSKDKVVDTRGRRLVNFFEDCGFVVLNGRTSGDKEGNYTFIDGKGCSVIDLAVVSGNYLENVSDFRVVPEIFSDHQPIKISINQEPVRGYELLPLSPRLPWTKNDARFYKDKVTEEISAVSFTHDSSEAKLGELMACVRRASEIGKKGRKKGGEGPVFKQPWFDFKCNRARKKSMKELNMMRDCDDDENKENYLKAKAAYERLCAERKKEFYENVDKELGIVADSKGFWQLVDHIRGKSPYRAPQVRMDELVEYFKSLLNPSVVCSTISFAEPYIIDEQLDRYFTMDELNAVIGKLK</sequence>
<evidence type="ECO:0000313" key="1">
    <source>
        <dbReference type="EMBL" id="JAF98308.1"/>
    </source>
</evidence>
<keyword evidence="1" id="KW-0808">Transferase</keyword>
<reference evidence="1" key="1">
    <citation type="journal article" date="2014" name="PLoS ONE">
        <title>Transcriptome-Based Identification of ABC Transporters in the Western Tarnished Plant Bug Lygus hesperus.</title>
        <authorList>
            <person name="Hull J.J."/>
            <person name="Chaney K."/>
            <person name="Geib S.M."/>
            <person name="Fabrick J.A."/>
            <person name="Brent C.S."/>
            <person name="Walsh D."/>
            <person name="Lavine L.C."/>
        </authorList>
    </citation>
    <scope>NUCLEOTIDE SEQUENCE</scope>
</reference>
<name>A0A0A9VRA4_LYGHE</name>
<accession>A0A0A9VRA4</accession>